<keyword evidence="5" id="KW-0808">Transferase</keyword>
<evidence type="ECO:0000256" key="2">
    <source>
        <dbReference type="ARBA" id="ARBA00012513"/>
    </source>
</evidence>
<gene>
    <name evidence="13" type="ORF">F2Q68_00028009</name>
</gene>
<evidence type="ECO:0000259" key="12">
    <source>
        <dbReference type="PROSITE" id="PS50222"/>
    </source>
</evidence>
<feature type="domain" description="EF-hand" evidence="12">
    <location>
        <begin position="142"/>
        <end position="177"/>
    </location>
</feature>
<dbReference type="GO" id="GO:0005509">
    <property type="term" value="F:calcium ion binding"/>
    <property type="evidence" value="ECO:0007669"/>
    <property type="project" value="InterPro"/>
</dbReference>
<dbReference type="GO" id="GO:0004674">
    <property type="term" value="F:protein serine/threonine kinase activity"/>
    <property type="evidence" value="ECO:0007669"/>
    <property type="project" value="UniProtKB-KW"/>
</dbReference>
<keyword evidence="3" id="KW-0723">Serine/threonine-protein kinase</keyword>
<dbReference type="AlphaFoldDB" id="A0A8S9IAW3"/>
<evidence type="ECO:0000256" key="3">
    <source>
        <dbReference type="ARBA" id="ARBA00022527"/>
    </source>
</evidence>
<keyword evidence="4" id="KW-0597">Phosphoprotein</keyword>
<evidence type="ECO:0000259" key="11">
    <source>
        <dbReference type="PROSITE" id="PS50011"/>
    </source>
</evidence>
<feature type="non-terminal residue" evidence="13">
    <location>
        <position position="1"/>
    </location>
</feature>
<dbReference type="Pfam" id="PF13499">
    <property type="entry name" value="EF-hand_7"/>
    <property type="match status" value="1"/>
</dbReference>
<dbReference type="Gene3D" id="1.10.238.10">
    <property type="entry name" value="EF-hand"/>
    <property type="match status" value="1"/>
</dbReference>
<dbReference type="InterPro" id="IPR050205">
    <property type="entry name" value="CDPK_Ser/Thr_kinases"/>
</dbReference>
<keyword evidence="8" id="KW-0067">ATP-binding</keyword>
<comment type="catalytic activity">
    <reaction evidence="9">
        <text>L-threonyl-[protein] + ATP = O-phospho-L-threonyl-[protein] + ADP + H(+)</text>
        <dbReference type="Rhea" id="RHEA:46608"/>
        <dbReference type="Rhea" id="RHEA-COMP:11060"/>
        <dbReference type="Rhea" id="RHEA-COMP:11605"/>
        <dbReference type="ChEBI" id="CHEBI:15378"/>
        <dbReference type="ChEBI" id="CHEBI:30013"/>
        <dbReference type="ChEBI" id="CHEBI:30616"/>
        <dbReference type="ChEBI" id="CHEBI:61977"/>
        <dbReference type="ChEBI" id="CHEBI:456216"/>
        <dbReference type="EC" id="2.7.11.1"/>
    </reaction>
</comment>
<dbReference type="InterPro" id="IPR011009">
    <property type="entry name" value="Kinase-like_dom_sf"/>
</dbReference>
<dbReference type="GO" id="GO:0005524">
    <property type="term" value="F:ATP binding"/>
    <property type="evidence" value="ECO:0007669"/>
    <property type="project" value="UniProtKB-KW"/>
</dbReference>
<dbReference type="InterPro" id="IPR011992">
    <property type="entry name" value="EF-hand-dom_pair"/>
</dbReference>
<evidence type="ECO:0000256" key="6">
    <source>
        <dbReference type="ARBA" id="ARBA00022741"/>
    </source>
</evidence>
<evidence type="ECO:0000313" key="13">
    <source>
        <dbReference type="EMBL" id="KAF2566854.1"/>
    </source>
</evidence>
<protein>
    <recommendedName>
        <fullName evidence="2">non-specific serine/threonine protein kinase</fullName>
        <ecNumber evidence="2">2.7.11.1</ecNumber>
    </recommendedName>
</protein>
<dbReference type="Gene3D" id="1.10.510.10">
    <property type="entry name" value="Transferase(Phosphotransferase) domain 1"/>
    <property type="match status" value="2"/>
</dbReference>
<dbReference type="EMBL" id="QGKW02001911">
    <property type="protein sequence ID" value="KAF2566854.1"/>
    <property type="molecule type" value="Genomic_DNA"/>
</dbReference>
<dbReference type="Pfam" id="PF00069">
    <property type="entry name" value="Pkinase"/>
    <property type="match status" value="1"/>
</dbReference>
<evidence type="ECO:0000256" key="8">
    <source>
        <dbReference type="ARBA" id="ARBA00022840"/>
    </source>
</evidence>
<evidence type="ECO:0000256" key="4">
    <source>
        <dbReference type="ARBA" id="ARBA00022553"/>
    </source>
</evidence>
<reference evidence="13" key="1">
    <citation type="submission" date="2019-12" db="EMBL/GenBank/DDBJ databases">
        <title>Genome sequencing and annotation of Brassica cretica.</title>
        <authorList>
            <person name="Studholme D.J."/>
            <person name="Sarris P.F."/>
        </authorList>
    </citation>
    <scope>NUCLEOTIDE SEQUENCE</scope>
    <source>
        <strain evidence="13">PFS-001/15</strain>
        <tissue evidence="13">Leaf</tissue>
    </source>
</reference>
<comment type="catalytic activity">
    <reaction evidence="10">
        <text>L-seryl-[protein] + ATP = O-phospho-L-seryl-[protein] + ADP + H(+)</text>
        <dbReference type="Rhea" id="RHEA:17989"/>
        <dbReference type="Rhea" id="RHEA-COMP:9863"/>
        <dbReference type="Rhea" id="RHEA-COMP:11604"/>
        <dbReference type="ChEBI" id="CHEBI:15378"/>
        <dbReference type="ChEBI" id="CHEBI:29999"/>
        <dbReference type="ChEBI" id="CHEBI:30616"/>
        <dbReference type="ChEBI" id="CHEBI:83421"/>
        <dbReference type="ChEBI" id="CHEBI:456216"/>
        <dbReference type="EC" id="2.7.11.1"/>
    </reaction>
</comment>
<dbReference type="EC" id="2.7.11.1" evidence="2"/>
<accession>A0A8S9IAW3</accession>
<keyword evidence="6" id="KW-0547">Nucleotide-binding</keyword>
<comment type="similarity">
    <text evidence="1">Belongs to the protein kinase superfamily. CAMK Ser/Thr protein kinase family. CaMK subfamily.</text>
</comment>
<evidence type="ECO:0000256" key="9">
    <source>
        <dbReference type="ARBA" id="ARBA00047899"/>
    </source>
</evidence>
<dbReference type="PANTHER" id="PTHR24349">
    <property type="entry name" value="SERINE/THREONINE-PROTEIN KINASE"/>
    <property type="match status" value="1"/>
</dbReference>
<dbReference type="SUPFAM" id="SSF47473">
    <property type="entry name" value="EF-hand"/>
    <property type="match status" value="1"/>
</dbReference>
<evidence type="ECO:0000256" key="1">
    <source>
        <dbReference type="ARBA" id="ARBA00005354"/>
    </source>
</evidence>
<dbReference type="PROSITE" id="PS50011">
    <property type="entry name" value="PROTEIN_KINASE_DOM"/>
    <property type="match status" value="1"/>
</dbReference>
<dbReference type="Gene3D" id="3.30.200.20">
    <property type="entry name" value="Phosphorylase Kinase, domain 1"/>
    <property type="match status" value="1"/>
</dbReference>
<dbReference type="PROSITE" id="PS50222">
    <property type="entry name" value="EF_HAND_2"/>
    <property type="match status" value="1"/>
</dbReference>
<dbReference type="InterPro" id="IPR000719">
    <property type="entry name" value="Prot_kinase_dom"/>
</dbReference>
<dbReference type="Proteomes" id="UP000712281">
    <property type="component" value="Unassembled WGS sequence"/>
</dbReference>
<feature type="domain" description="Protein kinase" evidence="11">
    <location>
        <begin position="1"/>
        <end position="99"/>
    </location>
</feature>
<evidence type="ECO:0000313" key="14">
    <source>
        <dbReference type="Proteomes" id="UP000712281"/>
    </source>
</evidence>
<organism evidence="13 14">
    <name type="scientific">Brassica cretica</name>
    <name type="common">Mustard</name>
    <dbReference type="NCBI Taxonomy" id="69181"/>
    <lineage>
        <taxon>Eukaryota</taxon>
        <taxon>Viridiplantae</taxon>
        <taxon>Streptophyta</taxon>
        <taxon>Embryophyta</taxon>
        <taxon>Tracheophyta</taxon>
        <taxon>Spermatophyta</taxon>
        <taxon>Magnoliopsida</taxon>
        <taxon>eudicotyledons</taxon>
        <taxon>Gunneridae</taxon>
        <taxon>Pentapetalae</taxon>
        <taxon>rosids</taxon>
        <taxon>malvids</taxon>
        <taxon>Brassicales</taxon>
        <taxon>Brassicaceae</taxon>
        <taxon>Brassiceae</taxon>
        <taxon>Brassica</taxon>
    </lineage>
</organism>
<comment type="caution">
    <text evidence="13">The sequence shown here is derived from an EMBL/GenBank/DDBJ whole genome shotgun (WGS) entry which is preliminary data.</text>
</comment>
<proteinExistence type="inferred from homology"/>
<evidence type="ECO:0000256" key="5">
    <source>
        <dbReference type="ARBA" id="ARBA00022679"/>
    </source>
</evidence>
<evidence type="ECO:0000256" key="7">
    <source>
        <dbReference type="ARBA" id="ARBA00022777"/>
    </source>
</evidence>
<dbReference type="SUPFAM" id="SSF56112">
    <property type="entry name" value="Protein kinase-like (PK-like)"/>
    <property type="match status" value="1"/>
</dbReference>
<dbReference type="SMART" id="SM00220">
    <property type="entry name" value="S_TKc"/>
    <property type="match status" value="1"/>
</dbReference>
<keyword evidence="7" id="KW-0418">Kinase</keyword>
<name>A0A8S9IAW3_BRACR</name>
<evidence type="ECO:0000256" key="10">
    <source>
        <dbReference type="ARBA" id="ARBA00048679"/>
    </source>
</evidence>
<sequence>MKHLLGQPNVISIKGAYEDAVAVHMVMELCRGGELFDRIMERGHYSERKAAHLAKGELDLSSDPWPQVSESAKDLIRKMLERDPKKRFTAQQVLSHPWIRDEGNEPDTPLDATVLNRLRKFSETEKLKNIALKVIVERLSEKEIHSLRETFKIIDSEKSGRVTYKELKSILERFDTNLDNSDISGIMQTPTDVHLEDTVDYEEFIAAIVRLKELQDEEANDRLDSSTE</sequence>
<dbReference type="InterPro" id="IPR002048">
    <property type="entry name" value="EF_hand_dom"/>
</dbReference>